<dbReference type="Pfam" id="PF17921">
    <property type="entry name" value="Integrase_H2C2"/>
    <property type="match status" value="1"/>
</dbReference>
<dbReference type="PANTHER" id="PTHR45835">
    <property type="entry name" value="YALI0A06105P"/>
    <property type="match status" value="1"/>
</dbReference>
<gene>
    <name evidence="3" type="ORF">MTR67_040002</name>
</gene>
<sequence length="289" mass="32631">MSHPSLSSSAPRPVVVPVVPWDVATLTTPNSLKAKRTPRPPSQAVKWTTTRGPSREGKANVLADALSRLSMGSVVHVEDEKKELVREVHRLARVGVQLLDSTKGAFMFHNGSESSFVMDVKSKQELNPLLVELKELVLKKSVEAFSQGGDRVLRYQGLLCVPDVDGLRDQILEKAHSSGYSTHPRATKMYRDLHEVFWWNGMKRYIVGFVAKCPNCQQVKVEHQRQGGWSQDIRIPTWKWEDINMDFIVGCPRTGRQDDSIWVIIDRMTKLAHIILVKVSHSAEDYAKL</sequence>
<keyword evidence="4" id="KW-1185">Reference proteome</keyword>
<evidence type="ECO:0000313" key="4">
    <source>
        <dbReference type="Proteomes" id="UP001234989"/>
    </source>
</evidence>
<dbReference type="AlphaFoldDB" id="A0AAF0UIF3"/>
<reference evidence="3" key="1">
    <citation type="submission" date="2023-08" db="EMBL/GenBank/DDBJ databases">
        <title>A de novo genome assembly of Solanum verrucosum Schlechtendal, a Mexican diploid species geographically isolated from the other diploid A-genome species in potato relatives.</title>
        <authorList>
            <person name="Hosaka K."/>
        </authorList>
    </citation>
    <scope>NUCLEOTIDE SEQUENCE</scope>
    <source>
        <tissue evidence="3">Young leaves</tissue>
    </source>
</reference>
<dbReference type="Proteomes" id="UP001234989">
    <property type="component" value="Chromosome 9"/>
</dbReference>
<organism evidence="3 4">
    <name type="scientific">Solanum verrucosum</name>
    <dbReference type="NCBI Taxonomy" id="315347"/>
    <lineage>
        <taxon>Eukaryota</taxon>
        <taxon>Viridiplantae</taxon>
        <taxon>Streptophyta</taxon>
        <taxon>Embryophyta</taxon>
        <taxon>Tracheophyta</taxon>
        <taxon>Spermatophyta</taxon>
        <taxon>Magnoliopsida</taxon>
        <taxon>eudicotyledons</taxon>
        <taxon>Gunneridae</taxon>
        <taxon>Pentapetalae</taxon>
        <taxon>asterids</taxon>
        <taxon>lamiids</taxon>
        <taxon>Solanales</taxon>
        <taxon>Solanaceae</taxon>
        <taxon>Solanoideae</taxon>
        <taxon>Solaneae</taxon>
        <taxon>Solanum</taxon>
    </lineage>
</organism>
<dbReference type="InterPro" id="IPR041588">
    <property type="entry name" value="Integrase_H2C2"/>
</dbReference>
<accession>A0AAF0UIF3</accession>
<evidence type="ECO:0000313" key="3">
    <source>
        <dbReference type="EMBL" id="WMV46617.1"/>
    </source>
</evidence>
<protein>
    <recommendedName>
        <fullName evidence="2">Integrase zinc-binding domain-containing protein</fullName>
    </recommendedName>
</protein>
<feature type="domain" description="Integrase zinc-binding" evidence="2">
    <location>
        <begin position="167"/>
        <end position="221"/>
    </location>
</feature>
<dbReference type="EMBL" id="CP133620">
    <property type="protein sequence ID" value="WMV46617.1"/>
    <property type="molecule type" value="Genomic_DNA"/>
</dbReference>
<evidence type="ECO:0000256" key="1">
    <source>
        <dbReference type="SAM" id="MobiDB-lite"/>
    </source>
</evidence>
<dbReference type="Gene3D" id="1.10.340.70">
    <property type="match status" value="1"/>
</dbReference>
<evidence type="ECO:0000259" key="2">
    <source>
        <dbReference type="Pfam" id="PF17921"/>
    </source>
</evidence>
<name>A0AAF0UIF3_SOLVR</name>
<proteinExistence type="predicted"/>
<dbReference type="PANTHER" id="PTHR45835:SF91">
    <property type="entry name" value="RETROTRANSPOSON, TY3-GYPSY SUBCLASS-LIKE PROTEIN"/>
    <property type="match status" value="1"/>
</dbReference>
<feature type="region of interest" description="Disordered" evidence="1">
    <location>
        <begin position="30"/>
        <end position="54"/>
    </location>
</feature>